<dbReference type="STRING" id="1182545.A0A072P7I7"/>
<gene>
    <name evidence="7" type="ORF">A1O9_12497</name>
</gene>
<comment type="cofactor">
    <cofactor evidence="1">
        <name>pyridoxal 5'-phosphate</name>
        <dbReference type="ChEBI" id="CHEBI:597326"/>
    </cofactor>
</comment>
<dbReference type="AlphaFoldDB" id="A0A072P7I7"/>
<dbReference type="InterPro" id="IPR023603">
    <property type="entry name" value="Low_specificity_L-TA-like"/>
</dbReference>
<proteinExistence type="inferred from homology"/>
<dbReference type="RefSeq" id="XP_013254170.1">
    <property type="nucleotide sequence ID" value="XM_013398716.1"/>
</dbReference>
<dbReference type="PANTHER" id="PTHR48097:SF9">
    <property type="entry name" value="L-THREONINE ALDOLASE"/>
    <property type="match status" value="1"/>
</dbReference>
<dbReference type="InterPro" id="IPR001597">
    <property type="entry name" value="ArAA_b-elim_lyase/Thr_aldolase"/>
</dbReference>
<dbReference type="GeneID" id="25287391"/>
<dbReference type="Gene3D" id="3.90.1150.10">
    <property type="entry name" value="Aspartate Aminotransferase, domain 1"/>
    <property type="match status" value="1"/>
</dbReference>
<dbReference type="GO" id="GO:0005829">
    <property type="term" value="C:cytosol"/>
    <property type="evidence" value="ECO:0007669"/>
    <property type="project" value="TreeGrafter"/>
</dbReference>
<dbReference type="Gene3D" id="3.40.640.10">
    <property type="entry name" value="Type I PLP-dependent aspartate aminotransferase-like (Major domain)"/>
    <property type="match status" value="1"/>
</dbReference>
<evidence type="ECO:0000259" key="6">
    <source>
        <dbReference type="Pfam" id="PF01212"/>
    </source>
</evidence>
<dbReference type="Pfam" id="PF01212">
    <property type="entry name" value="Beta_elim_lyase"/>
    <property type="match status" value="1"/>
</dbReference>
<dbReference type="PANTHER" id="PTHR48097">
    <property type="entry name" value="L-THREONINE ALDOLASE-RELATED"/>
    <property type="match status" value="1"/>
</dbReference>
<dbReference type="InterPro" id="IPR015424">
    <property type="entry name" value="PyrdxlP-dep_Trfase"/>
</dbReference>
<comment type="caution">
    <text evidence="7">The sequence shown here is derived from an EMBL/GenBank/DDBJ whole genome shotgun (WGS) entry which is preliminary data.</text>
</comment>
<keyword evidence="4" id="KW-0456">Lyase</keyword>
<protein>
    <submittedName>
        <fullName evidence="7">Threonine aldolase</fullName>
    </submittedName>
</protein>
<keyword evidence="3" id="KW-0663">Pyridoxal phosphate</keyword>
<dbReference type="OrthoDB" id="10261951at2759"/>
<dbReference type="SUPFAM" id="SSF53383">
    <property type="entry name" value="PLP-dependent transferases"/>
    <property type="match status" value="1"/>
</dbReference>
<evidence type="ECO:0000256" key="2">
    <source>
        <dbReference type="ARBA" id="ARBA00006966"/>
    </source>
</evidence>
<feature type="modified residue" description="N6-(pyridoxal phosphate)lysine" evidence="5">
    <location>
        <position position="223"/>
    </location>
</feature>
<accession>A0A072P7I7</accession>
<dbReference type="PIRSF" id="PIRSF017617">
    <property type="entry name" value="Thr_aldolase"/>
    <property type="match status" value="1"/>
</dbReference>
<evidence type="ECO:0000313" key="8">
    <source>
        <dbReference type="Proteomes" id="UP000027920"/>
    </source>
</evidence>
<sequence>MHVRDGCNGVVAGTSWEHAGPAAFDFRSDVHTTPTAAMLDAIVNATLLDDVSRADLTTNELEEYMATLTGHESALFVLSGTMGNILGFRSLLTQPPYSILCDSRGHSFTSEGGGAPLVTGASFVPVKASNGIHLTLDDIQEYVTLYDTRNLSSCPTPVIVLENTLDGLIMPLSEARRISEYARKSSIKLHLDGARLWDAVTAGAGSLMEYCSLFDTVTMCFSKGLGAPIGGILVGSKTTVQYARWLRKALGGGLRMAGILTGPARVAVDVTFKGGKMRRSHELAREVGSFWESCGGRLTIPVQTNMVWLDFAGQSFGPEEFRTRAQQRGLVVDCFRLVFHYRGYFSGLYGLQSANLLLMIEISDVAVTALKAVMLEVTSEVPSTAPQSAL</sequence>
<dbReference type="Proteomes" id="UP000027920">
    <property type="component" value="Unassembled WGS sequence"/>
</dbReference>
<dbReference type="GO" id="GO:0006567">
    <property type="term" value="P:L-threonine catabolic process"/>
    <property type="evidence" value="ECO:0007669"/>
    <property type="project" value="TreeGrafter"/>
</dbReference>
<organism evidence="7 8">
    <name type="scientific">Exophiala aquamarina CBS 119918</name>
    <dbReference type="NCBI Taxonomy" id="1182545"/>
    <lineage>
        <taxon>Eukaryota</taxon>
        <taxon>Fungi</taxon>
        <taxon>Dikarya</taxon>
        <taxon>Ascomycota</taxon>
        <taxon>Pezizomycotina</taxon>
        <taxon>Eurotiomycetes</taxon>
        <taxon>Chaetothyriomycetidae</taxon>
        <taxon>Chaetothyriales</taxon>
        <taxon>Herpotrichiellaceae</taxon>
        <taxon>Exophiala</taxon>
    </lineage>
</organism>
<feature type="domain" description="Aromatic amino acid beta-eliminating lyase/threonine aldolase" evidence="6">
    <location>
        <begin position="25"/>
        <end position="311"/>
    </location>
</feature>
<comment type="similarity">
    <text evidence="2">Belongs to the threonine aldolase family.</text>
</comment>
<evidence type="ECO:0000256" key="3">
    <source>
        <dbReference type="ARBA" id="ARBA00022898"/>
    </source>
</evidence>
<dbReference type="FunFam" id="3.40.640.10:FF:000030">
    <property type="entry name" value="Low-specificity L-threonine aldolase"/>
    <property type="match status" value="1"/>
</dbReference>
<dbReference type="VEuPathDB" id="FungiDB:A1O9_12497"/>
<name>A0A072P7I7_9EURO</name>
<dbReference type="EMBL" id="AMGV01000023">
    <property type="protein sequence ID" value="KEF51580.1"/>
    <property type="molecule type" value="Genomic_DNA"/>
</dbReference>
<evidence type="ECO:0000256" key="4">
    <source>
        <dbReference type="ARBA" id="ARBA00023239"/>
    </source>
</evidence>
<dbReference type="InterPro" id="IPR015421">
    <property type="entry name" value="PyrdxlP-dep_Trfase_major"/>
</dbReference>
<evidence type="ECO:0000256" key="1">
    <source>
        <dbReference type="ARBA" id="ARBA00001933"/>
    </source>
</evidence>
<dbReference type="InterPro" id="IPR015422">
    <property type="entry name" value="PyrdxlP-dep_Trfase_small"/>
</dbReference>
<evidence type="ECO:0000256" key="5">
    <source>
        <dbReference type="PIRSR" id="PIRSR017617-1"/>
    </source>
</evidence>
<dbReference type="GO" id="GO:0006545">
    <property type="term" value="P:glycine biosynthetic process"/>
    <property type="evidence" value="ECO:0007669"/>
    <property type="project" value="TreeGrafter"/>
</dbReference>
<dbReference type="GO" id="GO:0008732">
    <property type="term" value="F:L-allo-threonine aldolase activity"/>
    <property type="evidence" value="ECO:0007669"/>
    <property type="project" value="TreeGrafter"/>
</dbReference>
<dbReference type="HOGENOM" id="CLU_029381_1_0_1"/>
<evidence type="ECO:0000313" key="7">
    <source>
        <dbReference type="EMBL" id="KEF51580.1"/>
    </source>
</evidence>
<keyword evidence="8" id="KW-1185">Reference proteome</keyword>
<reference evidence="7 8" key="1">
    <citation type="submission" date="2013-03" db="EMBL/GenBank/DDBJ databases">
        <title>The Genome Sequence of Exophiala aquamarina CBS 119918.</title>
        <authorList>
            <consortium name="The Broad Institute Genomics Platform"/>
            <person name="Cuomo C."/>
            <person name="de Hoog S."/>
            <person name="Gorbushina A."/>
            <person name="Walker B."/>
            <person name="Young S.K."/>
            <person name="Zeng Q."/>
            <person name="Gargeya S."/>
            <person name="Fitzgerald M."/>
            <person name="Haas B."/>
            <person name="Abouelleil A."/>
            <person name="Allen A.W."/>
            <person name="Alvarado L."/>
            <person name="Arachchi H.M."/>
            <person name="Berlin A.M."/>
            <person name="Chapman S.B."/>
            <person name="Gainer-Dewar J."/>
            <person name="Goldberg J."/>
            <person name="Griggs A."/>
            <person name="Gujja S."/>
            <person name="Hansen M."/>
            <person name="Howarth C."/>
            <person name="Imamovic A."/>
            <person name="Ireland A."/>
            <person name="Larimer J."/>
            <person name="McCowan C."/>
            <person name="Murphy C."/>
            <person name="Pearson M."/>
            <person name="Poon T.W."/>
            <person name="Priest M."/>
            <person name="Roberts A."/>
            <person name="Saif S."/>
            <person name="Shea T."/>
            <person name="Sisk P."/>
            <person name="Sykes S."/>
            <person name="Wortman J."/>
            <person name="Nusbaum C."/>
            <person name="Birren B."/>
        </authorList>
    </citation>
    <scope>NUCLEOTIDE SEQUENCE [LARGE SCALE GENOMIC DNA]</scope>
    <source>
        <strain evidence="7 8">CBS 119918</strain>
    </source>
</reference>